<evidence type="ECO:0000259" key="3">
    <source>
        <dbReference type="Pfam" id="PF07607"/>
    </source>
</evidence>
<sequence>MKRRSIIAVLLLCTTAMVFGQSMQMAEGNHYRVFSEMGKEDAQANAEFLDAFFVLFNSYFHFDPAELQNKMNVRLFSSKAKFDDYLRSTVSETRDTFVFLQYKNSAKSELVGYAMDDPELERRSLIHHGFVQYLRSFISEPPLWLQKGFAIYFEESSYNADRKTAIYRENLGWIPYLRTLLAEENETEGSSGLLPLNMLLYVDAETANANIDQFYAESWGLVSFLLNSEYKNYNRALWDAISSLSADATKRDNENSTVQRAFAWTDRNLFVSDFASYISSVKTFPDLIESGMQAYGLEQYDEAEKLFSSAMALRPENYIPYYYLGLIGYARADYASAEYYYHSSIQAGGNAPLTYYALGVNAYADSRNSDAAFYLSQVKSLDPEGFGVKADDLLTRINSESGNATKETEE</sequence>
<dbReference type="RefSeq" id="WP_013254496.1">
    <property type="nucleotide sequence ID" value="NC_014364.1"/>
</dbReference>
<dbReference type="InterPro" id="IPR019734">
    <property type="entry name" value="TPR_rpt"/>
</dbReference>
<keyword evidence="5" id="KW-1185">Reference proteome</keyword>
<dbReference type="AlphaFoldDB" id="E1R6L4"/>
<dbReference type="HOGENOM" id="CLU_674236_0_0_12"/>
<dbReference type="Proteomes" id="UP000002318">
    <property type="component" value="Chromosome"/>
</dbReference>
<dbReference type="Pfam" id="PF07607">
    <property type="entry name" value="DUF1570"/>
    <property type="match status" value="1"/>
</dbReference>
<keyword evidence="2" id="KW-0732">Signal</keyword>
<feature type="repeat" description="TPR" evidence="1">
    <location>
        <begin position="284"/>
        <end position="317"/>
    </location>
</feature>
<protein>
    <recommendedName>
        <fullName evidence="3">DUF1570 domain-containing protein</fullName>
    </recommendedName>
</protein>
<accession>E1R6L4</accession>
<keyword evidence="1" id="KW-0802">TPR repeat</keyword>
<dbReference type="InterPro" id="IPR011464">
    <property type="entry name" value="DUF1570"/>
</dbReference>
<gene>
    <name evidence="4" type="ordered locus">Spirs_1906</name>
</gene>
<name>E1R6L4_SEDSS</name>
<dbReference type="SUPFAM" id="SSF48452">
    <property type="entry name" value="TPR-like"/>
    <property type="match status" value="1"/>
</dbReference>
<evidence type="ECO:0000256" key="1">
    <source>
        <dbReference type="PROSITE-ProRule" id="PRU00339"/>
    </source>
</evidence>
<feature type="signal peptide" evidence="2">
    <location>
        <begin position="1"/>
        <end position="20"/>
    </location>
</feature>
<feature type="domain" description="DUF1570" evidence="3">
    <location>
        <begin position="138"/>
        <end position="237"/>
    </location>
</feature>
<dbReference type="eggNOG" id="COG0457">
    <property type="taxonomic scope" value="Bacteria"/>
</dbReference>
<organism evidence="4 5">
    <name type="scientific">Sediminispirochaeta smaragdinae (strain DSM 11293 / JCM 15392 / SEBR 4228)</name>
    <name type="common">Spirochaeta smaragdinae</name>
    <dbReference type="NCBI Taxonomy" id="573413"/>
    <lineage>
        <taxon>Bacteria</taxon>
        <taxon>Pseudomonadati</taxon>
        <taxon>Spirochaetota</taxon>
        <taxon>Spirochaetia</taxon>
        <taxon>Spirochaetales</taxon>
        <taxon>Spirochaetaceae</taxon>
        <taxon>Sediminispirochaeta</taxon>
    </lineage>
</organism>
<dbReference type="KEGG" id="ssm:Spirs_1906"/>
<dbReference type="PROSITE" id="PS50005">
    <property type="entry name" value="TPR"/>
    <property type="match status" value="1"/>
</dbReference>
<feature type="chain" id="PRO_5003150748" description="DUF1570 domain-containing protein" evidence="2">
    <location>
        <begin position="21"/>
        <end position="410"/>
    </location>
</feature>
<evidence type="ECO:0000313" key="5">
    <source>
        <dbReference type="Proteomes" id="UP000002318"/>
    </source>
</evidence>
<proteinExistence type="predicted"/>
<dbReference type="EMBL" id="CP002116">
    <property type="protein sequence ID" value="ADK81032.1"/>
    <property type="molecule type" value="Genomic_DNA"/>
</dbReference>
<evidence type="ECO:0000256" key="2">
    <source>
        <dbReference type="SAM" id="SignalP"/>
    </source>
</evidence>
<dbReference type="STRING" id="573413.Spirs_1906"/>
<evidence type="ECO:0000313" key="4">
    <source>
        <dbReference type="EMBL" id="ADK81032.1"/>
    </source>
</evidence>
<dbReference type="InterPro" id="IPR011990">
    <property type="entry name" value="TPR-like_helical_dom_sf"/>
</dbReference>
<dbReference type="Gene3D" id="1.25.40.10">
    <property type="entry name" value="Tetratricopeptide repeat domain"/>
    <property type="match status" value="1"/>
</dbReference>
<reference evidence="4 5" key="1">
    <citation type="journal article" date="2010" name="Stand. Genomic Sci.">
        <title>Complete genome sequence of Spirochaeta smaragdinae type strain (SEBR 4228).</title>
        <authorList>
            <person name="Mavromatis K."/>
            <person name="Yasawong M."/>
            <person name="Chertkov O."/>
            <person name="Lapidus A."/>
            <person name="Lucas S."/>
            <person name="Nolan M."/>
            <person name="Del Rio T.G."/>
            <person name="Tice H."/>
            <person name="Cheng J.F."/>
            <person name="Pitluck S."/>
            <person name="Liolios K."/>
            <person name="Ivanova N."/>
            <person name="Tapia R."/>
            <person name="Han C."/>
            <person name="Bruce D."/>
            <person name="Goodwin L."/>
            <person name="Pati A."/>
            <person name="Chen A."/>
            <person name="Palaniappan K."/>
            <person name="Land M."/>
            <person name="Hauser L."/>
            <person name="Chang Y.J."/>
            <person name="Jeffries C.D."/>
            <person name="Detter J.C."/>
            <person name="Rohde M."/>
            <person name="Brambilla E."/>
            <person name="Spring S."/>
            <person name="Goker M."/>
            <person name="Sikorski J."/>
            <person name="Woyke T."/>
            <person name="Bristow J."/>
            <person name="Eisen J.A."/>
            <person name="Markowitz V."/>
            <person name="Hugenholtz P."/>
            <person name="Klenk H.P."/>
            <person name="Kyrpides N.C."/>
        </authorList>
    </citation>
    <scope>NUCLEOTIDE SEQUENCE [LARGE SCALE GENOMIC DNA]</scope>
    <source>
        <strain evidence="5">DSM 11293 / JCM 15392 / SEBR 4228</strain>
    </source>
</reference>
<dbReference type="OrthoDB" id="359923at2"/>